<dbReference type="AlphaFoldDB" id="A0A6B2H699"/>
<dbReference type="Proteomes" id="UP000478546">
    <property type="component" value="Unassembled WGS sequence"/>
</dbReference>
<name>A0A6B2H699_9BACT</name>
<dbReference type="RefSeq" id="WP_162344758.1">
    <property type="nucleotide sequence ID" value="NZ_JAAEAA010000002.1"/>
</dbReference>
<sequence>MQRCLFIVLAIVCFACKEQKQPETIVDDNAQPVKAEKTNGLEFEKITFSIFPALGEKPILKM</sequence>
<organism evidence="1 2">
    <name type="scientific">Pontibacter fetidus</name>
    <dbReference type="NCBI Taxonomy" id="2700082"/>
    <lineage>
        <taxon>Bacteria</taxon>
        <taxon>Pseudomonadati</taxon>
        <taxon>Bacteroidota</taxon>
        <taxon>Cytophagia</taxon>
        <taxon>Cytophagales</taxon>
        <taxon>Hymenobacteraceae</taxon>
        <taxon>Pontibacter</taxon>
    </lineage>
</organism>
<comment type="caution">
    <text evidence="1">The sequence shown here is derived from an EMBL/GenBank/DDBJ whole genome shotgun (WGS) entry which is preliminary data.</text>
</comment>
<protein>
    <submittedName>
        <fullName evidence="1">Uncharacterized protein</fullName>
    </submittedName>
</protein>
<evidence type="ECO:0000313" key="2">
    <source>
        <dbReference type="Proteomes" id="UP000478546"/>
    </source>
</evidence>
<keyword evidence="2" id="KW-1185">Reference proteome</keyword>
<reference evidence="1 2" key="1">
    <citation type="submission" date="2020-01" db="EMBL/GenBank/DDBJ databases">
        <authorList>
            <person name="Kim M.K."/>
        </authorList>
    </citation>
    <scope>NUCLEOTIDE SEQUENCE [LARGE SCALE GENOMIC DNA]</scope>
    <source>
        <strain evidence="1 2">BT213</strain>
    </source>
</reference>
<dbReference type="EMBL" id="JAAEAA010000002">
    <property type="protein sequence ID" value="NDK54712.1"/>
    <property type="molecule type" value="Genomic_DNA"/>
</dbReference>
<accession>A0A6B2H699</accession>
<evidence type="ECO:0000313" key="1">
    <source>
        <dbReference type="EMBL" id="NDK54712.1"/>
    </source>
</evidence>
<proteinExistence type="predicted"/>
<gene>
    <name evidence="1" type="ORF">GWO68_02170</name>
</gene>